<organism evidence="8 9">
    <name type="scientific">Acinetobacter baumannii EGD-HP18</name>
    <dbReference type="NCBI Taxonomy" id="1358412"/>
    <lineage>
        <taxon>Bacteria</taxon>
        <taxon>Pseudomonadati</taxon>
        <taxon>Pseudomonadota</taxon>
        <taxon>Gammaproteobacteria</taxon>
        <taxon>Moraxellales</taxon>
        <taxon>Moraxellaceae</taxon>
        <taxon>Acinetobacter</taxon>
        <taxon>Acinetobacter calcoaceticus/baumannii complex</taxon>
    </lineage>
</organism>
<evidence type="ECO:0000259" key="6">
    <source>
        <dbReference type="Pfam" id="PF10425"/>
    </source>
</evidence>
<protein>
    <submittedName>
        <fullName evidence="8">Uncharacterized protein</fullName>
    </submittedName>
</protein>
<feature type="region of interest" description="Disordered" evidence="5">
    <location>
        <begin position="1"/>
        <end position="48"/>
    </location>
</feature>
<accession>A0AAV3JUD6</accession>
<evidence type="ECO:0000256" key="4">
    <source>
        <dbReference type="ARBA" id="ARBA00022729"/>
    </source>
</evidence>
<dbReference type="SUPFAM" id="SSF49401">
    <property type="entry name" value="Bacterial adhesins"/>
    <property type="match status" value="2"/>
</dbReference>
<keyword evidence="2" id="KW-0134">Cell wall</keyword>
<sequence>SEAPDYVGVNSDFLENSTLENSDDESSNDQDKDIAYATPAEATAPRSIEPRSRVALNEDQAQKQGKNVNDLITVTNQSITEGGREDGIISAHDGESITYTTDFKIDNDVTSGDTMTVKYDPRTAPSDLTDDHIPVDIMDPSGEVIARGSFDDTNKTSTYTFTDYVDKYENVNAKLIMNSFIDKKEVPNEETVDLTFATANEPISKTFNVSYQRPIVERASNIQSIFSHLNLDNNTVEQTVYVNPLSLNAQNAKVLIRGAGVYDDGGFFNGEGSTIIDNNTDIKVYKAKPGQRLPQNNRIYDYSQYEDVTNQVNIDKNYSNNQAMVDFGNINSPYIIKVESKYTPGAEDSLAIQQGVRMTTSNNGIL</sequence>
<comment type="caution">
    <text evidence="8">The sequence shown here is derived from an EMBL/GenBank/DDBJ whole genome shotgun (WGS) entry which is preliminary data.</text>
</comment>
<keyword evidence="4" id="KW-0732">Signal</keyword>
<dbReference type="InterPro" id="IPR011252">
    <property type="entry name" value="Fibrogen-bd_dom1"/>
</dbReference>
<dbReference type="Pfam" id="PF10425">
    <property type="entry name" value="SdrG_C_C"/>
    <property type="match status" value="1"/>
</dbReference>
<feature type="domain" description="SDR-like Ig" evidence="7">
    <location>
        <begin position="92"/>
        <end position="190"/>
    </location>
</feature>
<evidence type="ECO:0000259" key="7">
    <source>
        <dbReference type="Pfam" id="PF17961"/>
    </source>
</evidence>
<evidence type="ECO:0000256" key="3">
    <source>
        <dbReference type="ARBA" id="ARBA00022525"/>
    </source>
</evidence>
<feature type="non-terminal residue" evidence="8">
    <location>
        <position position="366"/>
    </location>
</feature>
<evidence type="ECO:0000256" key="2">
    <source>
        <dbReference type="ARBA" id="ARBA00022512"/>
    </source>
</evidence>
<dbReference type="InterPro" id="IPR011266">
    <property type="entry name" value="Adhesin_Fg-bd_dom_2"/>
</dbReference>
<dbReference type="InterPro" id="IPR008966">
    <property type="entry name" value="Adhesion_dom_sf"/>
</dbReference>
<name>A0AAV3JUD6_ACIBA</name>
<dbReference type="Pfam" id="PF17961">
    <property type="entry name" value="Big_8"/>
    <property type="match status" value="1"/>
</dbReference>
<reference evidence="8 9" key="1">
    <citation type="submission" date="2013-08" db="EMBL/GenBank/DDBJ databases">
        <title>Study of Ammonical-Nitrogen removal by Nitrification Denitrification process using lab isolates.</title>
        <authorList>
            <person name="Khardenavis A.A."/>
            <person name="Pal R.R."/>
            <person name="Kapley A."/>
            <person name="Qureshi A."/>
            <person name="Purohit H.J."/>
        </authorList>
    </citation>
    <scope>NUCLEOTIDE SEQUENCE [LARGE SCALE GENOMIC DNA]</scope>
    <source>
        <strain evidence="8 9">EGD-HP18</strain>
    </source>
</reference>
<feature type="domain" description="Fibrinogen-binding" evidence="6">
    <location>
        <begin position="218"/>
        <end position="363"/>
    </location>
</feature>
<evidence type="ECO:0000256" key="1">
    <source>
        <dbReference type="ARBA" id="ARBA00004168"/>
    </source>
</evidence>
<dbReference type="GO" id="GO:0007155">
    <property type="term" value="P:cell adhesion"/>
    <property type="evidence" value="ECO:0007669"/>
    <property type="project" value="InterPro"/>
</dbReference>
<dbReference type="AlphaFoldDB" id="A0AAV3JUD6"/>
<comment type="subcellular location">
    <subcellularLocation>
        <location evidence="1">Secreted</location>
        <location evidence="1">Cell wall</location>
        <topology evidence="1">Peptidoglycan-anchor</topology>
    </subcellularLocation>
</comment>
<dbReference type="RefSeq" id="WP_021511481.1">
    <property type="nucleotide sequence ID" value="NZ_AVST01000122.1"/>
</dbReference>
<dbReference type="InterPro" id="IPR041171">
    <property type="entry name" value="SDR_Ig"/>
</dbReference>
<dbReference type="Gene3D" id="2.60.40.1290">
    <property type="match status" value="1"/>
</dbReference>
<keyword evidence="3" id="KW-0964">Secreted</keyword>
<dbReference type="EMBL" id="AVST01000122">
    <property type="protein sequence ID" value="ERH65849.1"/>
    <property type="molecule type" value="Genomic_DNA"/>
</dbReference>
<evidence type="ECO:0000313" key="8">
    <source>
        <dbReference type="EMBL" id="ERH65849.1"/>
    </source>
</evidence>
<feature type="non-terminal residue" evidence="8">
    <location>
        <position position="1"/>
    </location>
</feature>
<gene>
    <name evidence="8" type="ORF">N173_20000</name>
</gene>
<proteinExistence type="predicted"/>
<evidence type="ECO:0000313" key="9">
    <source>
        <dbReference type="Proteomes" id="UP000016517"/>
    </source>
</evidence>
<evidence type="ECO:0000256" key="5">
    <source>
        <dbReference type="SAM" id="MobiDB-lite"/>
    </source>
</evidence>
<dbReference type="Proteomes" id="UP000016517">
    <property type="component" value="Unassembled WGS sequence"/>
</dbReference>
<dbReference type="Gene3D" id="2.60.40.1280">
    <property type="match status" value="1"/>
</dbReference>